<dbReference type="RefSeq" id="WP_265382387.1">
    <property type="nucleotide sequence ID" value="NZ_CP110615.1"/>
</dbReference>
<feature type="domain" description="Cupin type-2" evidence="1">
    <location>
        <begin position="16"/>
        <end position="62"/>
    </location>
</feature>
<dbReference type="Gene3D" id="2.60.120.10">
    <property type="entry name" value="Jelly Rolls"/>
    <property type="match status" value="1"/>
</dbReference>
<evidence type="ECO:0000259" key="1">
    <source>
        <dbReference type="Pfam" id="PF07883"/>
    </source>
</evidence>
<organism evidence="2 3">
    <name type="scientific">Rhodococcus antarcticus</name>
    <dbReference type="NCBI Taxonomy" id="2987751"/>
    <lineage>
        <taxon>Bacteria</taxon>
        <taxon>Bacillati</taxon>
        <taxon>Actinomycetota</taxon>
        <taxon>Actinomycetes</taxon>
        <taxon>Mycobacteriales</taxon>
        <taxon>Nocardiaceae</taxon>
        <taxon>Rhodococcus</taxon>
    </lineage>
</organism>
<protein>
    <recommendedName>
        <fullName evidence="1">Cupin type-2 domain-containing protein</fullName>
    </recommendedName>
</protein>
<name>A0ABY6NY05_9NOCA</name>
<reference evidence="2" key="1">
    <citation type="submission" date="2022-10" db="EMBL/GenBank/DDBJ databases">
        <title>Rhodococcus sp.75.</title>
        <authorList>
            <person name="Sun M."/>
        </authorList>
    </citation>
    <scope>NUCLEOTIDE SEQUENCE</scope>
    <source>
        <strain evidence="2">75</strain>
    </source>
</reference>
<dbReference type="Proteomes" id="UP001164965">
    <property type="component" value="Chromosome"/>
</dbReference>
<evidence type="ECO:0000313" key="2">
    <source>
        <dbReference type="EMBL" id="UZJ24280.1"/>
    </source>
</evidence>
<dbReference type="SUPFAM" id="SSF51182">
    <property type="entry name" value="RmlC-like cupins"/>
    <property type="match status" value="1"/>
</dbReference>
<keyword evidence="3" id="KW-1185">Reference proteome</keyword>
<sequence>MPRRRTSTTTRTRRSYLLSGRIEAQIGEQKIAAEQGAFLWLPRDVLHGFVVSADGPCTILTITTPAGFDGFVAEVGTPTTTLEMPEPRQPDIPRLIEISARHGIEYPPPPDRRTDT</sequence>
<gene>
    <name evidence="2" type="ORF">RHODO2019_14125</name>
</gene>
<dbReference type="Pfam" id="PF07883">
    <property type="entry name" value="Cupin_2"/>
    <property type="match status" value="1"/>
</dbReference>
<evidence type="ECO:0000313" key="3">
    <source>
        <dbReference type="Proteomes" id="UP001164965"/>
    </source>
</evidence>
<dbReference type="InterPro" id="IPR013096">
    <property type="entry name" value="Cupin_2"/>
</dbReference>
<accession>A0ABY6NY05</accession>
<dbReference type="InterPro" id="IPR014710">
    <property type="entry name" value="RmlC-like_jellyroll"/>
</dbReference>
<dbReference type="EMBL" id="CP110615">
    <property type="protein sequence ID" value="UZJ24280.1"/>
    <property type="molecule type" value="Genomic_DNA"/>
</dbReference>
<proteinExistence type="predicted"/>
<dbReference type="InterPro" id="IPR011051">
    <property type="entry name" value="RmlC_Cupin_sf"/>
</dbReference>